<dbReference type="STRING" id="357278.IV61_GL002206"/>
<dbReference type="Pfam" id="PF00004">
    <property type="entry name" value="AAA"/>
    <property type="match status" value="1"/>
</dbReference>
<comment type="subcellular location">
    <subcellularLocation>
        <location evidence="1 12">Cytoplasm</location>
    </subcellularLocation>
</comment>
<dbReference type="InterPro" id="IPR003593">
    <property type="entry name" value="AAA+_ATPase"/>
</dbReference>
<dbReference type="Gene3D" id="1.10.1780.10">
    <property type="entry name" value="Clp, N-terminal domain"/>
    <property type="match status" value="1"/>
</dbReference>
<dbReference type="PANTHER" id="PTHR11638:SF18">
    <property type="entry name" value="HEAT SHOCK PROTEIN 104"/>
    <property type="match status" value="1"/>
</dbReference>
<evidence type="ECO:0000256" key="3">
    <source>
        <dbReference type="ARBA" id="ARBA00022737"/>
    </source>
</evidence>
<sequence length="872" mass="96785">MNPEKMTEALTSALSEAQHIAMTRKHQAVTVAHLFKYLIQPGELGREIFANAGVDIAAMDSELDRELDGISTVSGSGIQYGQEFSRNLTDLLQKADAIKDKYGDDFLAIDTVLIALMQLGGENLTDYLKSQGITEQMVRNAVDKLRSGERVTSKNQEDQYKALEKYGIDLVKAMRSGKIDPIIGRDDEILSVIRILSRKTKNNPVLIGEAGVGKTAIVEGLAQRIVRGDVPDNLKDKTIFSLDMGSLIAGAKYRGEFEERLKAVLKEVTKSDGQIIMFIDEIHNIVGAGKAEGSMDAGNLLKPMLARGELHLIGATTLDEYRKYLEQDKALARRFQRVVVNEPSIDDTITILRGLRERFEIHHGVKIHDNALIAAAKLSDRYLTDRFLPDKAIDLVDDASASIRVEMNSAPTELDQERRQMMRMQVEQTALKQETDAASQARLKELTKELADIKEKVDKLSARWNQEKTAIKSVGTKKTELDKAKRDLENAEAQYDLNKAAELQHGTIPKLEQELADLEKQNQQQDWLVSESVTENEIASVVSRMTGIPVTKLVQGEREKLLKIADRLHDRVVGQDQAVSAVADAVLRSRAGLQDPTKPLGSFLFLGPTGVGKTELAKALAENLFDSEDHMVRIDMSEYMEKESVSRLVGAAPGYVGYEEGGQLTEAVRRNPYTIVLFDEVEKAHPDVFNLLLQVLDDGRLTDSQGRTVDFKNTILIMTSNLGSDLLLQGTDDQGHITTTAQEQVAKLLQAHFRPEFLNRIDDTIMFTPLTLADVQQIVVKLVGHLADRLHEQQLDLTITPAAQAWIAQKGYLPAYGARPLQRFITTHVETPLARQLIAGDIPVNSLITIDVVDDQLAFTHELQAKTIPATD</sequence>
<keyword evidence="7 11" id="KW-0143">Chaperone</keyword>
<feature type="domain" description="Clp R" evidence="13">
    <location>
        <begin position="3"/>
        <end position="148"/>
    </location>
</feature>
<evidence type="ECO:0000256" key="2">
    <source>
        <dbReference type="ARBA" id="ARBA00008675"/>
    </source>
</evidence>
<dbReference type="PROSITE" id="PS00870">
    <property type="entry name" value="CLPAB_1"/>
    <property type="match status" value="1"/>
</dbReference>
<evidence type="ECO:0000256" key="6">
    <source>
        <dbReference type="ARBA" id="ARBA00023054"/>
    </source>
</evidence>
<dbReference type="Gene3D" id="3.40.50.300">
    <property type="entry name" value="P-loop containing nucleotide triphosphate hydrolases"/>
    <property type="match status" value="3"/>
</dbReference>
<dbReference type="OrthoDB" id="9803641at2"/>
<reference evidence="14 15" key="1">
    <citation type="journal article" date="2015" name="Genome Announc.">
        <title>Expanding the biotechnology potential of lactobacilli through comparative genomics of 213 strains and associated genera.</title>
        <authorList>
            <person name="Sun Z."/>
            <person name="Harris H.M."/>
            <person name="McCann A."/>
            <person name="Guo C."/>
            <person name="Argimon S."/>
            <person name="Zhang W."/>
            <person name="Yang X."/>
            <person name="Jeffery I.B."/>
            <person name="Cooney J.C."/>
            <person name="Kagawa T.F."/>
            <person name="Liu W."/>
            <person name="Song Y."/>
            <person name="Salvetti E."/>
            <person name="Wrobel A."/>
            <person name="Rasinkangas P."/>
            <person name="Parkhill J."/>
            <person name="Rea M.C."/>
            <person name="O'Sullivan O."/>
            <person name="Ritari J."/>
            <person name="Douillard F.P."/>
            <person name="Paul Ross R."/>
            <person name="Yang R."/>
            <person name="Briner A.E."/>
            <person name="Felis G.E."/>
            <person name="de Vos W.M."/>
            <person name="Barrangou R."/>
            <person name="Klaenhammer T.R."/>
            <person name="Caufield P.W."/>
            <person name="Cui Y."/>
            <person name="Zhang H."/>
            <person name="O'Toole P.W."/>
        </authorList>
    </citation>
    <scope>NUCLEOTIDE SEQUENCE [LARGE SCALE GENOMIC DNA]</scope>
    <source>
        <strain evidence="14 15">ATCC 53295</strain>
    </source>
</reference>
<keyword evidence="4 11" id="KW-0547">Nucleotide-binding</keyword>
<dbReference type="eggNOG" id="COG0542">
    <property type="taxonomic scope" value="Bacteria"/>
</dbReference>
<dbReference type="PROSITE" id="PS51903">
    <property type="entry name" value="CLP_R"/>
    <property type="match status" value="1"/>
</dbReference>
<dbReference type="PATRIC" id="fig|1267003.4.peg.2061"/>
<dbReference type="InterPro" id="IPR018368">
    <property type="entry name" value="ClpA/B_CS1"/>
</dbReference>
<comment type="subunit">
    <text evidence="9">Homohexamer. The oligomerization is ATP-dependent.</text>
</comment>
<dbReference type="FunFam" id="3.40.50.300:FF:000120">
    <property type="entry name" value="ATP-dependent chaperone ClpB"/>
    <property type="match status" value="1"/>
</dbReference>
<dbReference type="GO" id="GO:0042026">
    <property type="term" value="P:protein refolding"/>
    <property type="evidence" value="ECO:0007669"/>
    <property type="project" value="UniProtKB-UniRule"/>
</dbReference>
<dbReference type="InterPro" id="IPR041546">
    <property type="entry name" value="ClpA/ClpB_AAA_lid"/>
</dbReference>
<dbReference type="Gene3D" id="1.10.8.60">
    <property type="match status" value="1"/>
</dbReference>
<dbReference type="FunFam" id="3.40.50.300:FF:000010">
    <property type="entry name" value="Chaperone clpB 1, putative"/>
    <property type="match status" value="1"/>
</dbReference>
<dbReference type="GO" id="GO:0034605">
    <property type="term" value="P:cellular response to heat"/>
    <property type="evidence" value="ECO:0007669"/>
    <property type="project" value="TreeGrafter"/>
</dbReference>
<dbReference type="Pfam" id="PF10431">
    <property type="entry name" value="ClpB_D2-small"/>
    <property type="match status" value="1"/>
</dbReference>
<name>A0A0R1H627_9LACO</name>
<protein>
    <recommendedName>
        <fullName evidence="12">Chaperone protein ClpB</fullName>
    </recommendedName>
</protein>
<dbReference type="InterPro" id="IPR019489">
    <property type="entry name" value="Clp_ATPase_C"/>
</dbReference>
<evidence type="ECO:0000256" key="1">
    <source>
        <dbReference type="ARBA" id="ARBA00004496"/>
    </source>
</evidence>
<dbReference type="PANTHER" id="PTHR11638">
    <property type="entry name" value="ATP-DEPENDENT CLP PROTEASE"/>
    <property type="match status" value="1"/>
</dbReference>
<dbReference type="InterPro" id="IPR028299">
    <property type="entry name" value="ClpA/B_CS2"/>
</dbReference>
<comment type="similarity">
    <text evidence="2 11">Belongs to the ClpA/ClpB family.</text>
</comment>
<dbReference type="RefSeq" id="WP_020088674.1">
    <property type="nucleotide sequence ID" value="NZ_AZCZ01000006.1"/>
</dbReference>
<dbReference type="InterPro" id="IPR027417">
    <property type="entry name" value="P-loop_NTPase"/>
</dbReference>
<keyword evidence="5 11" id="KW-0067">ATP-binding</keyword>
<evidence type="ECO:0000256" key="7">
    <source>
        <dbReference type="ARBA" id="ARBA00023186"/>
    </source>
</evidence>
<evidence type="ECO:0000313" key="15">
    <source>
        <dbReference type="Proteomes" id="UP000051176"/>
    </source>
</evidence>
<dbReference type="SUPFAM" id="SSF52540">
    <property type="entry name" value="P-loop containing nucleoside triphosphate hydrolases"/>
    <property type="match status" value="2"/>
</dbReference>
<dbReference type="GO" id="GO:0016887">
    <property type="term" value="F:ATP hydrolysis activity"/>
    <property type="evidence" value="ECO:0007669"/>
    <property type="project" value="InterPro"/>
</dbReference>
<dbReference type="GO" id="GO:0005524">
    <property type="term" value="F:ATP binding"/>
    <property type="evidence" value="ECO:0007669"/>
    <property type="project" value="UniProtKB-UniRule"/>
</dbReference>
<evidence type="ECO:0000313" key="14">
    <source>
        <dbReference type="EMBL" id="KRK38890.1"/>
    </source>
</evidence>
<evidence type="ECO:0000256" key="5">
    <source>
        <dbReference type="ARBA" id="ARBA00022840"/>
    </source>
</evidence>
<dbReference type="GO" id="GO:0005737">
    <property type="term" value="C:cytoplasm"/>
    <property type="evidence" value="ECO:0007669"/>
    <property type="project" value="UniProtKB-SubCell"/>
</dbReference>
<dbReference type="CDD" id="cd00009">
    <property type="entry name" value="AAA"/>
    <property type="match status" value="1"/>
</dbReference>
<dbReference type="AlphaFoldDB" id="A0A0R1H627"/>
<dbReference type="Pfam" id="PF17871">
    <property type="entry name" value="AAA_lid_9"/>
    <property type="match status" value="1"/>
</dbReference>
<keyword evidence="12" id="KW-0346">Stress response</keyword>
<dbReference type="CDD" id="cd19499">
    <property type="entry name" value="RecA-like_ClpB_Hsp104-like"/>
    <property type="match status" value="1"/>
</dbReference>
<comment type="function">
    <text evidence="8">Part of a stress-induced multi-chaperone system, it is involved in the recovery of the cell from heat-induced damage, in cooperation with DnaK, DnaJ and GrpE. Acts before DnaK, in the processing of protein aggregates. Protein binding stimulates the ATPase activity; ATP hydrolysis unfolds the denatured protein aggregates, which probably helps expose new hydrophobic binding sites on the surface of ClpB-bound aggregates, contributing to the solubilization and refolding of denatured protein aggregates by DnaK.</text>
</comment>
<dbReference type="InterPro" id="IPR003959">
    <property type="entry name" value="ATPase_AAA_core"/>
</dbReference>
<proteinExistence type="inferred from homology"/>
<gene>
    <name evidence="12" type="primary">clpB</name>
    <name evidence="14" type="ORF">FD07_GL001953</name>
</gene>
<dbReference type="Pfam" id="PF02861">
    <property type="entry name" value="Clp_N"/>
    <property type="match status" value="1"/>
</dbReference>
<dbReference type="InterPro" id="IPR050130">
    <property type="entry name" value="ClpA_ClpB"/>
</dbReference>
<evidence type="ECO:0000256" key="11">
    <source>
        <dbReference type="RuleBase" id="RU004432"/>
    </source>
</evidence>
<dbReference type="FunFam" id="3.40.50.300:FF:000025">
    <property type="entry name" value="ATP-dependent Clp protease subunit"/>
    <property type="match status" value="1"/>
</dbReference>
<keyword evidence="3 10" id="KW-0677">Repeat</keyword>
<dbReference type="SMART" id="SM00382">
    <property type="entry name" value="AAA"/>
    <property type="match status" value="2"/>
</dbReference>
<dbReference type="Proteomes" id="UP000051176">
    <property type="component" value="Unassembled WGS sequence"/>
</dbReference>
<keyword evidence="12" id="KW-0963">Cytoplasm</keyword>
<dbReference type="NCBIfam" id="TIGR03346">
    <property type="entry name" value="chaperone_ClpB"/>
    <property type="match status" value="1"/>
</dbReference>
<dbReference type="PRINTS" id="PR00300">
    <property type="entry name" value="CLPPROTEASEA"/>
</dbReference>
<evidence type="ECO:0000256" key="9">
    <source>
        <dbReference type="ARBA" id="ARBA00026057"/>
    </source>
</evidence>
<keyword evidence="6 12" id="KW-0175">Coiled coil</keyword>
<feature type="coiled-coil region" evidence="12">
    <location>
        <begin position="414"/>
        <end position="528"/>
    </location>
</feature>
<dbReference type="PROSITE" id="PS00871">
    <property type="entry name" value="CLPAB_2"/>
    <property type="match status" value="1"/>
</dbReference>
<dbReference type="SUPFAM" id="SSF81923">
    <property type="entry name" value="Double Clp-N motif"/>
    <property type="match status" value="1"/>
</dbReference>
<dbReference type="InterPro" id="IPR001270">
    <property type="entry name" value="ClpA/B"/>
</dbReference>
<evidence type="ECO:0000256" key="10">
    <source>
        <dbReference type="PROSITE-ProRule" id="PRU01251"/>
    </source>
</evidence>
<evidence type="ECO:0000259" key="13">
    <source>
        <dbReference type="PROSITE" id="PS51903"/>
    </source>
</evidence>
<comment type="caution">
    <text evidence="14">The sequence shown here is derived from an EMBL/GenBank/DDBJ whole genome shotgun (WGS) entry which is preliminary data.</text>
</comment>
<comment type="subunit">
    <text evidence="12">Homohexamer; The oligomerization is ATP-dependent.</text>
</comment>
<evidence type="ECO:0000256" key="8">
    <source>
        <dbReference type="ARBA" id="ARBA00025613"/>
    </source>
</evidence>
<evidence type="ECO:0000256" key="4">
    <source>
        <dbReference type="ARBA" id="ARBA00022741"/>
    </source>
</evidence>
<keyword evidence="15" id="KW-1185">Reference proteome</keyword>
<evidence type="ECO:0000256" key="12">
    <source>
        <dbReference type="RuleBase" id="RU362034"/>
    </source>
</evidence>
<dbReference type="EMBL" id="AZCZ01000006">
    <property type="protein sequence ID" value="KRK38890.1"/>
    <property type="molecule type" value="Genomic_DNA"/>
</dbReference>
<dbReference type="Pfam" id="PF07724">
    <property type="entry name" value="AAA_2"/>
    <property type="match status" value="1"/>
</dbReference>
<dbReference type="InterPro" id="IPR036628">
    <property type="entry name" value="Clp_N_dom_sf"/>
</dbReference>
<organism evidence="14 15">
    <name type="scientific">Levilactobacillus parabrevis ATCC 53295</name>
    <dbReference type="NCBI Taxonomy" id="1267003"/>
    <lineage>
        <taxon>Bacteria</taxon>
        <taxon>Bacillati</taxon>
        <taxon>Bacillota</taxon>
        <taxon>Bacilli</taxon>
        <taxon>Lactobacillales</taxon>
        <taxon>Lactobacillaceae</taxon>
        <taxon>Levilactobacillus</taxon>
    </lineage>
</organism>
<dbReference type="InterPro" id="IPR004176">
    <property type="entry name" value="Clp_R_N"/>
</dbReference>
<dbReference type="SMART" id="SM01086">
    <property type="entry name" value="ClpB_D2-small"/>
    <property type="match status" value="1"/>
</dbReference>
<accession>A0A0R1H627</accession>
<dbReference type="InterPro" id="IPR017730">
    <property type="entry name" value="Chaperonin_ClpB"/>
</dbReference>